<dbReference type="AlphaFoldDB" id="A0AAV2RUF7"/>
<protein>
    <submittedName>
        <fullName evidence="1">Uncharacterized protein</fullName>
    </submittedName>
</protein>
<evidence type="ECO:0000313" key="2">
    <source>
        <dbReference type="Proteomes" id="UP001497623"/>
    </source>
</evidence>
<feature type="non-terminal residue" evidence="1">
    <location>
        <position position="1"/>
    </location>
</feature>
<organism evidence="1 2">
    <name type="scientific">Meganyctiphanes norvegica</name>
    <name type="common">Northern krill</name>
    <name type="synonym">Thysanopoda norvegica</name>
    <dbReference type="NCBI Taxonomy" id="48144"/>
    <lineage>
        <taxon>Eukaryota</taxon>
        <taxon>Metazoa</taxon>
        <taxon>Ecdysozoa</taxon>
        <taxon>Arthropoda</taxon>
        <taxon>Crustacea</taxon>
        <taxon>Multicrustacea</taxon>
        <taxon>Malacostraca</taxon>
        <taxon>Eumalacostraca</taxon>
        <taxon>Eucarida</taxon>
        <taxon>Euphausiacea</taxon>
        <taxon>Euphausiidae</taxon>
        <taxon>Meganyctiphanes</taxon>
    </lineage>
</organism>
<sequence length="128" mass="14551">LKIFRTIEDSMSAMGVDGRACLLRLICEMQNNPIGRFTVIGELLSILFTPKRGLNDFLHYYIEAEVKGSEGADCRDEYPTCPFSLINSIKQWDLYQQSQSKEDPNPEASYASSFLTNNINQMSPLEFL</sequence>
<dbReference type="EMBL" id="CAXKWB010031482">
    <property type="protein sequence ID" value="CAL4139593.1"/>
    <property type="molecule type" value="Genomic_DNA"/>
</dbReference>
<proteinExistence type="predicted"/>
<comment type="caution">
    <text evidence="1">The sequence shown here is derived from an EMBL/GenBank/DDBJ whole genome shotgun (WGS) entry which is preliminary data.</text>
</comment>
<dbReference type="Proteomes" id="UP001497623">
    <property type="component" value="Unassembled WGS sequence"/>
</dbReference>
<dbReference type="Pfam" id="PF07841">
    <property type="entry name" value="DM4_12"/>
    <property type="match status" value="1"/>
</dbReference>
<keyword evidence="2" id="KW-1185">Reference proteome</keyword>
<evidence type="ECO:0000313" key="1">
    <source>
        <dbReference type="EMBL" id="CAL4139593.1"/>
    </source>
</evidence>
<dbReference type="PANTHER" id="PTHR21398:SF6">
    <property type="entry name" value="AGAP007094-PA"/>
    <property type="match status" value="1"/>
</dbReference>
<reference evidence="1 2" key="1">
    <citation type="submission" date="2024-05" db="EMBL/GenBank/DDBJ databases">
        <authorList>
            <person name="Wallberg A."/>
        </authorList>
    </citation>
    <scope>NUCLEOTIDE SEQUENCE [LARGE SCALE GENOMIC DNA]</scope>
</reference>
<accession>A0AAV2RUF7</accession>
<name>A0AAV2RUF7_MEGNR</name>
<gene>
    <name evidence="1" type="ORF">MNOR_LOCUS28470</name>
</gene>
<dbReference type="InterPro" id="IPR006631">
    <property type="entry name" value="DM4_12"/>
</dbReference>
<dbReference type="SMART" id="SM00718">
    <property type="entry name" value="DM4_12"/>
    <property type="match status" value="1"/>
</dbReference>
<dbReference type="PANTHER" id="PTHR21398">
    <property type="entry name" value="AGAP007094-PA"/>
    <property type="match status" value="1"/>
</dbReference>